<keyword evidence="7" id="KW-0418">Kinase</keyword>
<keyword evidence="4" id="KW-0028">Amino-acid biosynthesis</keyword>
<evidence type="ECO:0000256" key="9">
    <source>
        <dbReference type="ARBA" id="ARBA00023141"/>
    </source>
</evidence>
<evidence type="ECO:0000256" key="11">
    <source>
        <dbReference type="SAM" id="SignalP"/>
    </source>
</evidence>
<dbReference type="Pfam" id="PF01202">
    <property type="entry name" value="SKI"/>
    <property type="match status" value="1"/>
</dbReference>
<gene>
    <name evidence="12" type="ORF">ASEP1449_LOCUS3407</name>
</gene>
<dbReference type="Gene3D" id="3.40.50.300">
    <property type="entry name" value="P-loop containing nucleotide triphosphate hydrolases"/>
    <property type="match status" value="1"/>
</dbReference>
<proteinExistence type="inferred from homology"/>
<dbReference type="UniPathway" id="UPA00053">
    <property type="reaction ID" value="UER00088"/>
</dbReference>
<keyword evidence="8" id="KW-0067">ATP-binding</keyword>
<dbReference type="GO" id="GO:0005524">
    <property type="term" value="F:ATP binding"/>
    <property type="evidence" value="ECO:0007669"/>
    <property type="project" value="UniProtKB-KW"/>
</dbReference>
<accession>A0A7S2U848</accession>
<comment type="catalytic activity">
    <reaction evidence="10">
        <text>shikimate + ATP = 3-phosphoshikimate + ADP + H(+)</text>
        <dbReference type="Rhea" id="RHEA:13121"/>
        <dbReference type="ChEBI" id="CHEBI:15378"/>
        <dbReference type="ChEBI" id="CHEBI:30616"/>
        <dbReference type="ChEBI" id="CHEBI:36208"/>
        <dbReference type="ChEBI" id="CHEBI:145989"/>
        <dbReference type="ChEBI" id="CHEBI:456216"/>
        <dbReference type="EC" id="2.7.1.71"/>
    </reaction>
</comment>
<dbReference type="PROSITE" id="PS01128">
    <property type="entry name" value="SHIKIMATE_KINASE"/>
    <property type="match status" value="1"/>
</dbReference>
<dbReference type="PANTHER" id="PTHR21087">
    <property type="entry name" value="SHIKIMATE KINASE"/>
    <property type="match status" value="1"/>
</dbReference>
<dbReference type="InterPro" id="IPR027417">
    <property type="entry name" value="P-loop_NTPase"/>
</dbReference>
<dbReference type="SUPFAM" id="SSF52540">
    <property type="entry name" value="P-loop containing nucleoside triphosphate hydrolases"/>
    <property type="match status" value="1"/>
</dbReference>
<dbReference type="GO" id="GO:0009423">
    <property type="term" value="P:chorismate biosynthetic process"/>
    <property type="evidence" value="ECO:0007669"/>
    <property type="project" value="UniProtKB-UniPathway"/>
</dbReference>
<dbReference type="InterPro" id="IPR000623">
    <property type="entry name" value="Shikimate_kinase/TSH1"/>
</dbReference>
<evidence type="ECO:0000256" key="7">
    <source>
        <dbReference type="ARBA" id="ARBA00022777"/>
    </source>
</evidence>
<evidence type="ECO:0000256" key="2">
    <source>
        <dbReference type="ARBA" id="ARBA00006997"/>
    </source>
</evidence>
<evidence type="ECO:0000256" key="1">
    <source>
        <dbReference type="ARBA" id="ARBA00004842"/>
    </source>
</evidence>
<dbReference type="GO" id="GO:0005829">
    <property type="term" value="C:cytosol"/>
    <property type="evidence" value="ECO:0007669"/>
    <property type="project" value="TreeGrafter"/>
</dbReference>
<keyword evidence="11" id="KW-0732">Signal</keyword>
<dbReference type="InterPro" id="IPR023000">
    <property type="entry name" value="Shikimate_kinase_CS"/>
</dbReference>
<dbReference type="PRINTS" id="PR01100">
    <property type="entry name" value="SHIKIMTKNASE"/>
</dbReference>
<dbReference type="GO" id="GO:0008652">
    <property type="term" value="P:amino acid biosynthetic process"/>
    <property type="evidence" value="ECO:0007669"/>
    <property type="project" value="UniProtKB-KW"/>
</dbReference>
<dbReference type="GO" id="GO:0004765">
    <property type="term" value="F:shikimate kinase activity"/>
    <property type="evidence" value="ECO:0007669"/>
    <property type="project" value="UniProtKB-EC"/>
</dbReference>
<keyword evidence="5" id="KW-0808">Transferase</keyword>
<evidence type="ECO:0000256" key="6">
    <source>
        <dbReference type="ARBA" id="ARBA00022741"/>
    </source>
</evidence>
<dbReference type="InterPro" id="IPR031322">
    <property type="entry name" value="Shikimate/glucono_kinase"/>
</dbReference>
<dbReference type="CDD" id="cd00464">
    <property type="entry name" value="SK"/>
    <property type="match status" value="1"/>
</dbReference>
<dbReference type="EMBL" id="HBHQ01005097">
    <property type="protein sequence ID" value="CAD9811582.1"/>
    <property type="molecule type" value="Transcribed_RNA"/>
</dbReference>
<comment type="similarity">
    <text evidence="2">Belongs to the shikimate kinase family.</text>
</comment>
<dbReference type="PANTHER" id="PTHR21087:SF16">
    <property type="entry name" value="SHIKIMATE KINASE 1, CHLOROPLASTIC"/>
    <property type="match status" value="1"/>
</dbReference>
<feature type="chain" id="PRO_5030907493" description="shikimate kinase" evidence="11">
    <location>
        <begin position="27"/>
        <end position="295"/>
    </location>
</feature>
<name>A0A7S2U848_9STRA</name>
<sequence>MTFASMNNSILAVSLLVAAVSHGVGAFSTTQPSFAVAPARTTGYFGASSTESVFALNAGGFEWEDPVEAADPHVENPYLNKELGTDAEGLKADPARLLAPRLQGTNIYFIGMMGSGKSAVGDVVARRMGSYNFLDTDEIIEKATSMSIPSIFEAEGEEGFRSIEAQVLDSVHAYVRCVISTGGGAVCRLSNWSKFQTGIVIWLDVDPDTLISRMQGTDRPLLQTENPLETLETLLEERTSRYSQADIQLKITPEMDANAVAEMVIKELHFFIDENPPAWKQAKAKAQAEGLDWVQ</sequence>
<protein>
    <recommendedName>
        <fullName evidence="3">shikimate kinase</fullName>
        <ecNumber evidence="3">2.7.1.71</ecNumber>
    </recommendedName>
</protein>
<dbReference type="AlphaFoldDB" id="A0A7S2U848"/>
<organism evidence="12">
    <name type="scientific">Attheya septentrionalis</name>
    <dbReference type="NCBI Taxonomy" id="420275"/>
    <lineage>
        <taxon>Eukaryota</taxon>
        <taxon>Sar</taxon>
        <taxon>Stramenopiles</taxon>
        <taxon>Ochrophyta</taxon>
        <taxon>Bacillariophyta</taxon>
        <taxon>Coscinodiscophyceae</taxon>
        <taxon>Chaetocerotophycidae</taxon>
        <taxon>Chaetocerotales</taxon>
        <taxon>Attheyaceae</taxon>
        <taxon>Attheya</taxon>
    </lineage>
</organism>
<reference evidence="12" key="1">
    <citation type="submission" date="2021-01" db="EMBL/GenBank/DDBJ databases">
        <authorList>
            <person name="Corre E."/>
            <person name="Pelletier E."/>
            <person name="Niang G."/>
            <person name="Scheremetjew M."/>
            <person name="Finn R."/>
            <person name="Kale V."/>
            <person name="Holt S."/>
            <person name="Cochrane G."/>
            <person name="Meng A."/>
            <person name="Brown T."/>
            <person name="Cohen L."/>
        </authorList>
    </citation>
    <scope>NUCLEOTIDE SEQUENCE</scope>
    <source>
        <strain evidence="12">CCMP2084</strain>
    </source>
</reference>
<feature type="signal peptide" evidence="11">
    <location>
        <begin position="1"/>
        <end position="26"/>
    </location>
</feature>
<keyword evidence="6" id="KW-0547">Nucleotide-binding</keyword>
<evidence type="ECO:0000256" key="3">
    <source>
        <dbReference type="ARBA" id="ARBA00012154"/>
    </source>
</evidence>
<dbReference type="EC" id="2.7.1.71" evidence="3"/>
<evidence type="ECO:0000313" key="12">
    <source>
        <dbReference type="EMBL" id="CAD9811582.1"/>
    </source>
</evidence>
<evidence type="ECO:0000256" key="4">
    <source>
        <dbReference type="ARBA" id="ARBA00022605"/>
    </source>
</evidence>
<dbReference type="HAMAP" id="MF_00109">
    <property type="entry name" value="Shikimate_kinase"/>
    <property type="match status" value="1"/>
</dbReference>
<evidence type="ECO:0000256" key="8">
    <source>
        <dbReference type="ARBA" id="ARBA00022840"/>
    </source>
</evidence>
<evidence type="ECO:0000256" key="10">
    <source>
        <dbReference type="ARBA" id="ARBA00048567"/>
    </source>
</evidence>
<keyword evidence="9" id="KW-0057">Aromatic amino acid biosynthesis</keyword>
<evidence type="ECO:0000256" key="5">
    <source>
        <dbReference type="ARBA" id="ARBA00022679"/>
    </source>
</evidence>
<dbReference type="GO" id="GO:0009073">
    <property type="term" value="P:aromatic amino acid family biosynthetic process"/>
    <property type="evidence" value="ECO:0007669"/>
    <property type="project" value="UniProtKB-KW"/>
</dbReference>
<comment type="pathway">
    <text evidence="1">Metabolic intermediate biosynthesis; chorismate biosynthesis; chorismate from D-erythrose 4-phosphate and phosphoenolpyruvate: step 5/7.</text>
</comment>